<protein>
    <submittedName>
        <fullName evidence="1">Uncharacterized protein</fullName>
    </submittedName>
</protein>
<proteinExistence type="predicted"/>
<dbReference type="EMBL" id="MGEF01000050">
    <property type="protein sequence ID" value="OGL77847.1"/>
    <property type="molecule type" value="Genomic_DNA"/>
</dbReference>
<comment type="caution">
    <text evidence="1">The sequence shown here is derived from an EMBL/GenBank/DDBJ whole genome shotgun (WGS) entry which is preliminary data.</text>
</comment>
<evidence type="ECO:0000313" key="1">
    <source>
        <dbReference type="EMBL" id="OGL77847.1"/>
    </source>
</evidence>
<accession>A0A1F7UJF3</accession>
<dbReference type="STRING" id="1802397.A3J43_00295"/>
<name>A0A1F7UJF3_9BACT</name>
<sequence>MSNKKPALEALAKLAGISSRAGAAASLYFDAQYTGVKMSHADVLVGLSEAEREETKHYLDMIDFLMLARAID</sequence>
<dbReference type="Proteomes" id="UP000176604">
    <property type="component" value="Unassembled WGS sequence"/>
</dbReference>
<reference evidence="1 2" key="1">
    <citation type="journal article" date="2016" name="Nat. Commun.">
        <title>Thousands of microbial genomes shed light on interconnected biogeochemical processes in an aquifer system.</title>
        <authorList>
            <person name="Anantharaman K."/>
            <person name="Brown C.T."/>
            <person name="Hug L.A."/>
            <person name="Sharon I."/>
            <person name="Castelle C.J."/>
            <person name="Probst A.J."/>
            <person name="Thomas B.C."/>
            <person name="Singh A."/>
            <person name="Wilkins M.J."/>
            <person name="Karaoz U."/>
            <person name="Brodie E.L."/>
            <person name="Williams K.H."/>
            <person name="Hubbard S.S."/>
            <person name="Banfield J.F."/>
        </authorList>
    </citation>
    <scope>NUCLEOTIDE SEQUENCE [LARGE SCALE GENOMIC DNA]</scope>
</reference>
<evidence type="ECO:0000313" key="2">
    <source>
        <dbReference type="Proteomes" id="UP000176604"/>
    </source>
</evidence>
<organism evidence="1 2">
    <name type="scientific">Candidatus Uhrbacteria bacterium RIFCSPHIGHO2_12_FULL_54_23</name>
    <dbReference type="NCBI Taxonomy" id="1802397"/>
    <lineage>
        <taxon>Bacteria</taxon>
        <taxon>Candidatus Uhriibacteriota</taxon>
    </lineage>
</organism>
<dbReference type="AlphaFoldDB" id="A0A1F7UJF3"/>
<gene>
    <name evidence="1" type="ORF">A3J43_00295</name>
</gene>